<gene>
    <name evidence="1" type="ORF">Pfra01_002164800</name>
</gene>
<dbReference type="EMBL" id="BSXT01003132">
    <property type="protein sequence ID" value="GMF52726.1"/>
    <property type="molecule type" value="Genomic_DNA"/>
</dbReference>
<keyword evidence="2" id="KW-1185">Reference proteome</keyword>
<comment type="caution">
    <text evidence="1">The sequence shown here is derived from an EMBL/GenBank/DDBJ whole genome shotgun (WGS) entry which is preliminary data.</text>
</comment>
<sequence>MDTKFATCDLVLEMKLHPIYKNTQESLNRVVIMCCRQHGIPGRHAVERLREVDDKIRSTLLSLLKSVVESLEAVEEQSYHPAHTQNLISKADRVLIAVPSSSCQLERDFSVSGEMVSPQHTNLAGDSFDICIFLNRNPGFVNWLQCEETPKGQHNSYARPSLEFGIDIDSYLDDLDSDILAEFVSSTTLSSEFLDDDEEKSSL</sequence>
<reference evidence="1" key="1">
    <citation type="submission" date="2023-04" db="EMBL/GenBank/DDBJ databases">
        <title>Phytophthora fragariaefolia NBRC 109709.</title>
        <authorList>
            <person name="Ichikawa N."/>
            <person name="Sato H."/>
            <person name="Tonouchi N."/>
        </authorList>
    </citation>
    <scope>NUCLEOTIDE SEQUENCE</scope>
    <source>
        <strain evidence="1">NBRC 109709</strain>
    </source>
</reference>
<organism evidence="1 2">
    <name type="scientific">Phytophthora fragariaefolia</name>
    <dbReference type="NCBI Taxonomy" id="1490495"/>
    <lineage>
        <taxon>Eukaryota</taxon>
        <taxon>Sar</taxon>
        <taxon>Stramenopiles</taxon>
        <taxon>Oomycota</taxon>
        <taxon>Peronosporomycetes</taxon>
        <taxon>Peronosporales</taxon>
        <taxon>Peronosporaceae</taxon>
        <taxon>Phytophthora</taxon>
    </lineage>
</organism>
<dbReference type="AlphaFoldDB" id="A0A9W6Y3X7"/>
<evidence type="ECO:0000313" key="1">
    <source>
        <dbReference type="EMBL" id="GMF52726.1"/>
    </source>
</evidence>
<name>A0A9W6Y3X7_9STRA</name>
<dbReference type="OrthoDB" id="122072at2759"/>
<protein>
    <submittedName>
        <fullName evidence="1">Unnamed protein product</fullName>
    </submittedName>
</protein>
<dbReference type="Proteomes" id="UP001165121">
    <property type="component" value="Unassembled WGS sequence"/>
</dbReference>
<proteinExistence type="predicted"/>
<evidence type="ECO:0000313" key="2">
    <source>
        <dbReference type="Proteomes" id="UP001165121"/>
    </source>
</evidence>
<accession>A0A9W6Y3X7</accession>